<evidence type="ECO:0000259" key="1">
    <source>
        <dbReference type="Pfam" id="PF00534"/>
    </source>
</evidence>
<dbReference type="Pfam" id="PF16994">
    <property type="entry name" value="Glyco_trans_4_5"/>
    <property type="match status" value="1"/>
</dbReference>
<proteinExistence type="predicted"/>
<dbReference type="PATRIC" id="fig|1216932.3.peg.1654"/>
<dbReference type="KEGG" id="clt:CM240_1660"/>
<accession>W6RWS9</accession>
<dbReference type="EMBL" id="HG917868">
    <property type="protein sequence ID" value="CDM68818.1"/>
    <property type="molecule type" value="Genomic_DNA"/>
</dbReference>
<dbReference type="PANTHER" id="PTHR12526:SF627">
    <property type="entry name" value="D-RHAMNOSYLTRANSFERASE WBPZ"/>
    <property type="match status" value="1"/>
</dbReference>
<dbReference type="SUPFAM" id="SSF53756">
    <property type="entry name" value="UDP-Glycosyltransferase/glycogen phosphorylase"/>
    <property type="match status" value="1"/>
</dbReference>
<evidence type="ECO:0000313" key="2">
    <source>
        <dbReference type="EMBL" id="CDM68818.1"/>
    </source>
</evidence>
<dbReference type="RefSeq" id="WP_044038233.1">
    <property type="nucleotide sequence ID" value="NZ_HG917868.1"/>
</dbReference>
<feature type="domain" description="Glycosyl transferase family 1" evidence="1">
    <location>
        <begin position="280"/>
        <end position="438"/>
    </location>
</feature>
<dbReference type="InterPro" id="IPR001296">
    <property type="entry name" value="Glyco_trans_1"/>
</dbReference>
<evidence type="ECO:0000313" key="3">
    <source>
        <dbReference type="Proteomes" id="UP000019426"/>
    </source>
</evidence>
<keyword evidence="3" id="KW-1185">Reference proteome</keyword>
<dbReference type="STRING" id="1216932.CM240_1660"/>
<organism evidence="2 3">
    <name type="scientific">Clostridium bornimense</name>
    <dbReference type="NCBI Taxonomy" id="1216932"/>
    <lineage>
        <taxon>Bacteria</taxon>
        <taxon>Bacillati</taxon>
        <taxon>Bacillota</taxon>
        <taxon>Clostridia</taxon>
        <taxon>Eubacteriales</taxon>
        <taxon>Clostridiaceae</taxon>
        <taxon>Clostridium</taxon>
    </lineage>
</organism>
<dbReference type="AlphaFoldDB" id="W6RWS9"/>
<dbReference type="OrthoDB" id="149130at2"/>
<dbReference type="PANTHER" id="PTHR12526">
    <property type="entry name" value="GLYCOSYLTRANSFERASE"/>
    <property type="match status" value="1"/>
</dbReference>
<reference evidence="2 3" key="1">
    <citation type="submission" date="2013-11" db="EMBL/GenBank/DDBJ databases">
        <title>Complete genome sequence of Clostridum sp. M2/40.</title>
        <authorList>
            <person name="Wibberg D."/>
            <person name="Puehler A."/>
            <person name="Schlueter A."/>
        </authorList>
    </citation>
    <scope>NUCLEOTIDE SEQUENCE [LARGE SCALE GENOMIC DNA]</scope>
    <source>
        <strain evidence="3">M2/40</strain>
    </source>
</reference>
<dbReference type="HOGENOM" id="CLU_584981_0_0_9"/>
<dbReference type="Gene3D" id="3.40.50.720">
    <property type="entry name" value="NAD(P)-binding Rossmann-like Domain"/>
    <property type="match status" value="1"/>
</dbReference>
<name>W6RWS9_9CLOT</name>
<dbReference type="CDD" id="cd03801">
    <property type="entry name" value="GT4_PimA-like"/>
    <property type="match status" value="1"/>
</dbReference>
<gene>
    <name evidence="2" type="ORF">CM240_1660</name>
</gene>
<dbReference type="InterPro" id="IPR041693">
    <property type="entry name" value="Glyco_trans_4_5"/>
</dbReference>
<protein>
    <recommendedName>
        <fullName evidence="1">Glycosyl transferase family 1 domain-containing protein</fullName>
    </recommendedName>
</protein>
<sequence>MEKVIVFGTGKYYQDNKEKIASLGYKIIGFLDNNYKGKNAIFEGVNVFKPEKVVNIKYNKIIIMSMFKYEMVNQLLKLGVNIDDIYVYDVYESECIKVTKEYYPIKFRNKNNGRKILLISHELSCTGAPIALKYAVQVIKENGDIPIVMSPSSGPLLDEFLNMGIDVVLESGYSLKYGRFKEIIDDIDLIIVNTMHLSNLVHGLLKQLSIPILWWIHEGESFYNMTKKDTVSRITGNIVMYCVSHYIKNIWEKVYTNFNIEILLYGMPDLYNSTMKYRLSDKIIFSIVGTIDNRKAQDIFIKAILNMPLKFREQCKFRIIGKINDKEYYEGLVKMSSEINQLEFIDEVPNNMMYKYYLDSDVIVSTSRDDPMPVVLSEGMMFSKPCICSKNTGTSFLIRDGEDGFTFQSEDYKELSKKMIYCIENRNKIEYIGKKSREIYDKNFKYDTFSNNLINIIRQLLGEEKLEDRELCRE</sequence>
<dbReference type="GO" id="GO:0016757">
    <property type="term" value="F:glycosyltransferase activity"/>
    <property type="evidence" value="ECO:0007669"/>
    <property type="project" value="InterPro"/>
</dbReference>
<dbReference type="eggNOG" id="COG0438">
    <property type="taxonomic scope" value="Bacteria"/>
</dbReference>
<dbReference type="Proteomes" id="UP000019426">
    <property type="component" value="Chromosome M2/40_rep1"/>
</dbReference>
<dbReference type="Gene3D" id="3.40.50.2000">
    <property type="entry name" value="Glycogen Phosphorylase B"/>
    <property type="match status" value="2"/>
</dbReference>
<dbReference type="Pfam" id="PF00534">
    <property type="entry name" value="Glycos_transf_1"/>
    <property type="match status" value="1"/>
</dbReference>